<dbReference type="InterPro" id="IPR041664">
    <property type="entry name" value="AAA_16"/>
</dbReference>
<keyword evidence="4" id="KW-0456">Lyase</keyword>
<gene>
    <name evidence="7" type="primary">LOC114495487</name>
</gene>
<dbReference type="Gene3D" id="3.40.50.300">
    <property type="entry name" value="P-loop containing nucleotide triphosphate hydrolases"/>
    <property type="match status" value="1"/>
</dbReference>
<proteinExistence type="predicted"/>
<accession>A0A6J2LGT7</accession>
<dbReference type="SUPFAM" id="SSF52540">
    <property type="entry name" value="P-loop containing nucleoside triphosphate hydrolases"/>
    <property type="match status" value="1"/>
</dbReference>
<dbReference type="OrthoDB" id="194468at2759"/>
<dbReference type="GO" id="GO:0004016">
    <property type="term" value="F:adenylate cyclase activity"/>
    <property type="evidence" value="ECO:0007669"/>
    <property type="project" value="TreeGrafter"/>
</dbReference>
<name>A0A6J2LGT7_9CHIR</name>
<feature type="domain" description="Guanylate cyclase" evidence="5">
    <location>
        <begin position="402"/>
        <end position="438"/>
    </location>
</feature>
<dbReference type="PANTHER" id="PTHR16305:SF33">
    <property type="entry name" value="GUANYLATE CYCLASE DOMAIN-CONTAINING PROTEIN"/>
    <property type="match status" value="1"/>
</dbReference>
<evidence type="ECO:0000256" key="2">
    <source>
        <dbReference type="ARBA" id="ARBA00022741"/>
    </source>
</evidence>
<dbReference type="GeneID" id="114495487"/>
<dbReference type="FunFam" id="3.30.70.1230:FF:000021">
    <property type="entry name" value="Adenylate cyclase type 10"/>
    <property type="match status" value="1"/>
</dbReference>
<dbReference type="Pfam" id="PF13191">
    <property type="entry name" value="AAA_16"/>
    <property type="match status" value="1"/>
</dbReference>
<feature type="domain" description="Guanylate cyclase" evidence="5">
    <location>
        <begin position="63"/>
        <end position="200"/>
    </location>
</feature>
<dbReference type="GO" id="GO:0035556">
    <property type="term" value="P:intracellular signal transduction"/>
    <property type="evidence" value="ECO:0007669"/>
    <property type="project" value="InterPro"/>
</dbReference>
<dbReference type="Gene3D" id="3.30.70.1230">
    <property type="entry name" value="Nucleotide cyclase"/>
    <property type="match status" value="2"/>
</dbReference>
<dbReference type="InParanoid" id="A0A6J2LGT7"/>
<evidence type="ECO:0000313" key="7">
    <source>
        <dbReference type="RefSeq" id="XP_028366581.2"/>
    </source>
</evidence>
<keyword evidence="3" id="KW-0067">ATP-binding</keyword>
<dbReference type="PANTHER" id="PTHR16305">
    <property type="entry name" value="TESTICULAR SOLUBLE ADENYLYL CYCLASE"/>
    <property type="match status" value="1"/>
</dbReference>
<dbReference type="GO" id="GO:0009190">
    <property type="term" value="P:cyclic nucleotide biosynthetic process"/>
    <property type="evidence" value="ECO:0007669"/>
    <property type="project" value="InterPro"/>
</dbReference>
<dbReference type="InterPro" id="IPR001054">
    <property type="entry name" value="A/G_cyclase"/>
</dbReference>
<protein>
    <submittedName>
        <fullName evidence="7">Adenylate cyclase type 10-like isoform X1</fullName>
    </submittedName>
</protein>
<dbReference type="InterPro" id="IPR027417">
    <property type="entry name" value="P-loop_NTPase"/>
</dbReference>
<keyword evidence="1" id="KW-0235">DNA replication</keyword>
<evidence type="ECO:0000256" key="1">
    <source>
        <dbReference type="ARBA" id="ARBA00022705"/>
    </source>
</evidence>
<reference evidence="7" key="1">
    <citation type="submission" date="2025-08" db="UniProtKB">
        <authorList>
            <consortium name="RefSeq"/>
        </authorList>
    </citation>
    <scope>IDENTIFICATION</scope>
    <source>
        <tissue evidence="7">Muscle</tissue>
    </source>
</reference>
<evidence type="ECO:0000313" key="6">
    <source>
        <dbReference type="Proteomes" id="UP000504628"/>
    </source>
</evidence>
<dbReference type="CDD" id="cd07302">
    <property type="entry name" value="CHD"/>
    <property type="match status" value="1"/>
</dbReference>
<sequence>MRIGYYTEGARAGSPATVMASGDSVTAPLLWPVGARLAALLPDLLVFRTPQASEPELATTPGVLLSVHVTGFTALMDRFSLTCKSEHDMDKLAHIFSYYISDIVEHVLCFGGDILNITGNVLLALWTVEQNQLRDIITLVAKCSLEIQEKFGIYHTREGQDLQLKIGLSAGRISQVIVGDEQRQYLLVIGRDVDDVQLAQRLAQANEIVLSWHCWMLCEQYMFEVEIMKEDEAVKLRDMRIIDPFDFDEHFDKCLDYLPHYQTNSDTLRNALELDPDSALEQTLRKHIMKNLLKKIDEGQPVEYISEFRTVTVVLVSLQFHKTARMLYLCHLIQKATLYISKVIEKGGGQLCRIFMFEKGCMFLCVFGLPGDKKPDECAHALESSFSIFSFCWENLAETKLVSISITNGPVFCGMVGAIARHEYTVIGPKVSLVARMITAYPGLVSCDEVTYLRSMLPAYNFKKLPEKMMKNISNPGKMYEYLGHRRCIMFGKRHLVRERNKNHPLLDREKELEAFRIAQQGCLHQKKGQAVLYEGGKGYGKSQLLAEINLLAQKEGHRVLSLKLKEADSKQRFYAIQTLMAIFFEIDICPAYYRQECLHKQLHGIVEEPLHCLFNELFFVKFSLSFKVSHMDDLAKEKKIKACFFQVLQKAVRETPLIFLIDEAQHMDTASWEFLGTLLSSVPIIMVMTLTPTFSLCGGAQHFLQSPQATLMPISKLAANSLLRMACWELGVVSIPQELQIYLLRRCLGNPLYCEVLCQDLLSKDILLFYDLQKEEDENSKWENLSASAMKSTMHNISPASSEEDEELYVCIIKDDVNLDTVLLPPLLKEIAINQLDQLSPEEQLLVKCAAVIGHSFHIDLLQHLLPGWDKRMLLRVLRALVDIHVLCWCNKTQELAKPILVPSSIDIIEKSKEEKKKSDAGFPLRLKQEPFLPQPEVLEFGVPLLREAAWELWPKAQQIALHLECACFLRDLACRCGSCHGGDFVPFHRFAICSIKSSRGTSRFCSYKDTGSVLTQVITDKLLLPSPQDYFQFQTKPSRSQEAFTGEHCRTEEEFLDQVSRKLAQTSPEKDMLTMKPCHCEEILKLVLLPLTQHCLVIGENTCAFYYLLEAAAASLDLSDNYMAFFYLRKASSLLGQPSALSFFKKHKVKICQFEEATFCCLRSEVCFNMGQITLAKKLARQALRLLKRNFPWTWFGVLFQTFLEKYWHSCSLNQHPNNPSENKKRLAVLQQQVHCLSLLWQLYNLEATASSRRFACLATLMQKNSAEEFANEAQVVSTYVALSQFSQNVGDREKWLHCERMAIQKSSLCWFSREGLLATAQLMQALAFTKLCLGHLDFSIKLGFQAHEICRHLKKPALENLVLSVLFRSAFLKKKFDLCVRVLDNQWALISQGHDILGLACFYSACLDLLLYGKGLLYRPFEECLRFFQYYEHSCILTSQSNVMLGIHSSLAMWFAQDSQWNLFEHHFSKARQLVKRTNASLFGSHGFVRFLECHVLMLQKMPEGVFMHIRPETQGQVIKYFKEFFSRCVTCPVYHQWVSELKASVMRYGKREFMSLTNIIRPFDTCLTRIWIDGEFLEENKSFEGNTEI</sequence>
<dbReference type="KEGG" id="pdic:114495487"/>
<organism evidence="6 7">
    <name type="scientific">Phyllostomus discolor</name>
    <name type="common">pale spear-nosed bat</name>
    <dbReference type="NCBI Taxonomy" id="89673"/>
    <lineage>
        <taxon>Eukaryota</taxon>
        <taxon>Metazoa</taxon>
        <taxon>Chordata</taxon>
        <taxon>Craniata</taxon>
        <taxon>Vertebrata</taxon>
        <taxon>Euteleostomi</taxon>
        <taxon>Mammalia</taxon>
        <taxon>Eutheria</taxon>
        <taxon>Laurasiatheria</taxon>
        <taxon>Chiroptera</taxon>
        <taxon>Yangochiroptera</taxon>
        <taxon>Phyllostomidae</taxon>
        <taxon>Phyllostominae</taxon>
        <taxon>Phyllostomus</taxon>
    </lineage>
</organism>
<evidence type="ECO:0000256" key="4">
    <source>
        <dbReference type="ARBA" id="ARBA00023239"/>
    </source>
</evidence>
<dbReference type="InterPro" id="IPR029787">
    <property type="entry name" value="Nucleotide_cyclase"/>
</dbReference>
<dbReference type="PROSITE" id="PS50125">
    <property type="entry name" value="GUANYLATE_CYCLASE_2"/>
    <property type="match status" value="2"/>
</dbReference>
<evidence type="ECO:0000256" key="3">
    <source>
        <dbReference type="ARBA" id="ARBA00022840"/>
    </source>
</evidence>
<keyword evidence="6" id="KW-1185">Reference proteome</keyword>
<dbReference type="GO" id="GO:0005524">
    <property type="term" value="F:ATP binding"/>
    <property type="evidence" value="ECO:0007669"/>
    <property type="project" value="UniProtKB-KW"/>
</dbReference>
<keyword evidence="2" id="KW-0547">Nucleotide-binding</keyword>
<evidence type="ECO:0000259" key="5">
    <source>
        <dbReference type="PROSITE" id="PS50125"/>
    </source>
</evidence>
<dbReference type="GO" id="GO:0005737">
    <property type="term" value="C:cytoplasm"/>
    <property type="evidence" value="ECO:0007669"/>
    <property type="project" value="TreeGrafter"/>
</dbReference>
<dbReference type="FunFam" id="3.30.70.1230:FF:000017">
    <property type="entry name" value="Adenylate cyclase type 10"/>
    <property type="match status" value="1"/>
</dbReference>
<dbReference type="SUPFAM" id="SSF55073">
    <property type="entry name" value="Nucleotide cyclase"/>
    <property type="match status" value="2"/>
</dbReference>
<dbReference type="RefSeq" id="XP_028366581.2">
    <property type="nucleotide sequence ID" value="XM_028510780.2"/>
</dbReference>
<dbReference type="Proteomes" id="UP000504628">
    <property type="component" value="Chromosome 4"/>
</dbReference>